<protein>
    <recommendedName>
        <fullName evidence="8">LTD domain-containing protein</fullName>
    </recommendedName>
</protein>
<feature type="signal peptide" evidence="7">
    <location>
        <begin position="1"/>
        <end position="21"/>
    </location>
</feature>
<sequence length="315" mass="35488">MKRLTGIGLLLLFCAVWTTNAQRTTSLKINEVLVINDDNFMDDYGKKYPWIEIYNSSPGTVNVAGCFLTNDINKPKMYMVPKGDVLTKISPNQHVLFWADDKATRGTFHLNFTLDSLKPNFIALFDSDGRTLIDSITVPAGQQADISYGLIEDGWDQKRLEEELRLNSGYIEKKGDKLWIYFEKVTPSSNNKILETNEKIDNFKENDRTGVGMTLTAMGVVFVGLLLLFLIFKSIGRIAVGLTHRRVMKTAGVTKEQAKGISEQSGDVYAAIAMAIYEATELHDEENTILTIKNAARHYSPWSSKIYTLREAPKR</sequence>
<keyword evidence="3 6" id="KW-0812">Transmembrane</keyword>
<dbReference type="GO" id="GO:0005886">
    <property type="term" value="C:plasma membrane"/>
    <property type="evidence" value="ECO:0007669"/>
    <property type="project" value="UniProtKB-SubCell"/>
</dbReference>
<dbReference type="InterPro" id="IPR005899">
    <property type="entry name" value="Na_pump_deCOase"/>
</dbReference>
<dbReference type="Pfam" id="PF04277">
    <property type="entry name" value="OAD_gamma"/>
    <property type="match status" value="1"/>
</dbReference>
<dbReference type="GO" id="GO:0015081">
    <property type="term" value="F:sodium ion transmembrane transporter activity"/>
    <property type="evidence" value="ECO:0007669"/>
    <property type="project" value="InterPro"/>
</dbReference>
<feature type="chain" id="PRO_5024447381" description="LTD domain-containing protein" evidence="7">
    <location>
        <begin position="22"/>
        <end position="315"/>
    </location>
</feature>
<reference evidence="9 10" key="1">
    <citation type="submission" date="2019-03" db="EMBL/GenBank/DDBJ databases">
        <title>Single cell metagenomics reveals metabolic interactions within the superorganism composed of flagellate Streblomastix strix and complex community of Bacteroidetes bacteria on its surface.</title>
        <authorList>
            <person name="Treitli S.C."/>
            <person name="Kolisko M."/>
            <person name="Husnik F."/>
            <person name="Keeling P."/>
            <person name="Hampl V."/>
        </authorList>
    </citation>
    <scope>NUCLEOTIDE SEQUENCE [LARGE SCALE GENOMIC DNA]</scope>
    <source>
        <strain evidence="9">St1</strain>
    </source>
</reference>
<comment type="subcellular location">
    <subcellularLocation>
        <location evidence="1">Cell membrane</location>
    </subcellularLocation>
</comment>
<keyword evidence="5 6" id="KW-0472">Membrane</keyword>
<evidence type="ECO:0000256" key="2">
    <source>
        <dbReference type="ARBA" id="ARBA00022475"/>
    </source>
</evidence>
<dbReference type="GO" id="GO:0036376">
    <property type="term" value="P:sodium ion export across plasma membrane"/>
    <property type="evidence" value="ECO:0007669"/>
    <property type="project" value="InterPro"/>
</dbReference>
<keyword evidence="2" id="KW-1003">Cell membrane</keyword>
<dbReference type="EMBL" id="SNRX01000001">
    <property type="protein sequence ID" value="KAA6303519.1"/>
    <property type="molecule type" value="Genomic_DNA"/>
</dbReference>
<keyword evidence="7" id="KW-0732">Signal</keyword>
<dbReference type="Proteomes" id="UP000324575">
    <property type="component" value="Unassembled WGS sequence"/>
</dbReference>
<proteinExistence type="predicted"/>
<dbReference type="InterPro" id="IPR001322">
    <property type="entry name" value="Lamin_tail_dom"/>
</dbReference>
<evidence type="ECO:0000313" key="10">
    <source>
        <dbReference type="Proteomes" id="UP000324575"/>
    </source>
</evidence>
<dbReference type="InterPro" id="IPR036415">
    <property type="entry name" value="Lamin_tail_dom_sf"/>
</dbReference>
<feature type="transmembrane region" description="Helical" evidence="6">
    <location>
        <begin position="211"/>
        <end position="232"/>
    </location>
</feature>
<evidence type="ECO:0000256" key="3">
    <source>
        <dbReference type="ARBA" id="ARBA00022692"/>
    </source>
</evidence>
<gene>
    <name evidence="9" type="ORF">EZS26_000070</name>
</gene>
<evidence type="ECO:0000256" key="5">
    <source>
        <dbReference type="ARBA" id="ARBA00023136"/>
    </source>
</evidence>
<name>A0A5M8P4T6_9BACT</name>
<evidence type="ECO:0000256" key="4">
    <source>
        <dbReference type="ARBA" id="ARBA00022989"/>
    </source>
</evidence>
<accession>A0A5M8P4T6</accession>
<evidence type="ECO:0000313" key="9">
    <source>
        <dbReference type="EMBL" id="KAA6303519.1"/>
    </source>
</evidence>
<feature type="domain" description="LTD" evidence="8">
    <location>
        <begin position="17"/>
        <end position="140"/>
    </location>
</feature>
<keyword evidence="4 6" id="KW-1133">Transmembrane helix</keyword>
<evidence type="ECO:0000256" key="7">
    <source>
        <dbReference type="SAM" id="SignalP"/>
    </source>
</evidence>
<comment type="caution">
    <text evidence="9">The sequence shown here is derived from an EMBL/GenBank/DDBJ whole genome shotgun (WGS) entry which is preliminary data.</text>
</comment>
<dbReference type="PROSITE" id="PS51841">
    <property type="entry name" value="LTD"/>
    <property type="match status" value="1"/>
</dbReference>
<evidence type="ECO:0000256" key="1">
    <source>
        <dbReference type="ARBA" id="ARBA00004236"/>
    </source>
</evidence>
<evidence type="ECO:0000256" key="6">
    <source>
        <dbReference type="SAM" id="Phobius"/>
    </source>
</evidence>
<dbReference type="SUPFAM" id="SSF74853">
    <property type="entry name" value="Lamin A/C globular tail domain"/>
    <property type="match status" value="1"/>
</dbReference>
<organism evidence="9 10">
    <name type="scientific">Candidatus Ordinivivax streblomastigis</name>
    <dbReference type="NCBI Taxonomy" id="2540710"/>
    <lineage>
        <taxon>Bacteria</taxon>
        <taxon>Pseudomonadati</taxon>
        <taxon>Bacteroidota</taxon>
        <taxon>Bacteroidia</taxon>
        <taxon>Bacteroidales</taxon>
        <taxon>Candidatus Ordinivivax</taxon>
    </lineage>
</organism>
<dbReference type="Pfam" id="PF00932">
    <property type="entry name" value="LTD"/>
    <property type="match status" value="1"/>
</dbReference>
<dbReference type="AlphaFoldDB" id="A0A5M8P4T6"/>
<evidence type="ECO:0000259" key="8">
    <source>
        <dbReference type="PROSITE" id="PS51841"/>
    </source>
</evidence>